<protein>
    <recommendedName>
        <fullName evidence="5">Chromo domain-containing protein</fullName>
    </recommendedName>
</protein>
<dbReference type="InterPro" id="IPR001584">
    <property type="entry name" value="Integrase_cat-core"/>
</dbReference>
<dbReference type="InterPro" id="IPR036397">
    <property type="entry name" value="RNaseH_sf"/>
</dbReference>
<dbReference type="PROSITE" id="PS50013">
    <property type="entry name" value="CHROMO_2"/>
    <property type="match status" value="1"/>
</dbReference>
<reference evidence="3 4" key="1">
    <citation type="submission" date="2015-04" db="EMBL/GenBank/DDBJ databases">
        <title>Lasius niger genome sequencing.</title>
        <authorList>
            <person name="Konorov E.A."/>
            <person name="Nikitin M.A."/>
            <person name="Kirill M.V."/>
            <person name="Chang P."/>
        </authorList>
    </citation>
    <scope>NUCLEOTIDE SEQUENCE [LARGE SCALE GENOMIC DNA]</scope>
    <source>
        <tissue evidence="3">Whole</tissue>
    </source>
</reference>
<dbReference type="AlphaFoldDB" id="A0A0J7MN62"/>
<dbReference type="PROSITE" id="PS50994">
    <property type="entry name" value="INTEGRASE"/>
    <property type="match status" value="1"/>
</dbReference>
<dbReference type="EMBL" id="LBMM01028839">
    <property type="protein sequence ID" value="KMQ82055.1"/>
    <property type="molecule type" value="Genomic_DNA"/>
</dbReference>
<dbReference type="SUPFAM" id="SSF53098">
    <property type="entry name" value="Ribonuclease H-like"/>
    <property type="match status" value="1"/>
</dbReference>
<gene>
    <name evidence="3" type="ORF">RF55_24344</name>
</gene>
<evidence type="ECO:0000313" key="3">
    <source>
        <dbReference type="EMBL" id="KMQ82055.1"/>
    </source>
</evidence>
<organism evidence="3 4">
    <name type="scientific">Lasius niger</name>
    <name type="common">Black garden ant</name>
    <dbReference type="NCBI Taxonomy" id="67767"/>
    <lineage>
        <taxon>Eukaryota</taxon>
        <taxon>Metazoa</taxon>
        <taxon>Ecdysozoa</taxon>
        <taxon>Arthropoda</taxon>
        <taxon>Hexapoda</taxon>
        <taxon>Insecta</taxon>
        <taxon>Pterygota</taxon>
        <taxon>Neoptera</taxon>
        <taxon>Endopterygota</taxon>
        <taxon>Hymenoptera</taxon>
        <taxon>Apocrita</taxon>
        <taxon>Aculeata</taxon>
        <taxon>Formicoidea</taxon>
        <taxon>Formicidae</taxon>
        <taxon>Formicinae</taxon>
        <taxon>Lasius</taxon>
        <taxon>Lasius</taxon>
    </lineage>
</organism>
<dbReference type="InterPro" id="IPR016197">
    <property type="entry name" value="Chromo-like_dom_sf"/>
</dbReference>
<dbReference type="OrthoDB" id="7680611at2759"/>
<dbReference type="GO" id="GO:0015074">
    <property type="term" value="P:DNA integration"/>
    <property type="evidence" value="ECO:0007669"/>
    <property type="project" value="InterPro"/>
</dbReference>
<proteinExistence type="predicted"/>
<dbReference type="PANTHER" id="PTHR46585">
    <property type="entry name" value="INTEGRASE CORE DOMAIN CONTAINING PROTEIN"/>
    <property type="match status" value="1"/>
</dbReference>
<dbReference type="SUPFAM" id="SSF54160">
    <property type="entry name" value="Chromo domain-like"/>
    <property type="match status" value="1"/>
</dbReference>
<dbReference type="GO" id="GO:0003676">
    <property type="term" value="F:nucleic acid binding"/>
    <property type="evidence" value="ECO:0007669"/>
    <property type="project" value="InterPro"/>
</dbReference>
<dbReference type="PaxDb" id="67767-A0A0J7MN62"/>
<feature type="domain" description="Chromo" evidence="1">
    <location>
        <begin position="148"/>
        <end position="182"/>
    </location>
</feature>
<evidence type="ECO:0000259" key="2">
    <source>
        <dbReference type="PROSITE" id="PS50994"/>
    </source>
</evidence>
<dbReference type="STRING" id="67767.A0A0J7MN62"/>
<dbReference type="GO" id="GO:0005694">
    <property type="term" value="C:chromosome"/>
    <property type="evidence" value="ECO:0007669"/>
    <property type="project" value="UniProtKB-ARBA"/>
</dbReference>
<dbReference type="InterPro" id="IPR012337">
    <property type="entry name" value="RNaseH-like_sf"/>
</dbReference>
<keyword evidence="4" id="KW-1185">Reference proteome</keyword>
<dbReference type="Proteomes" id="UP000036403">
    <property type="component" value="Unassembled WGS sequence"/>
</dbReference>
<feature type="domain" description="Integrase catalytic" evidence="2">
    <location>
        <begin position="1"/>
        <end position="60"/>
    </location>
</feature>
<accession>A0A0J7MN62</accession>
<dbReference type="PANTHER" id="PTHR46585:SF1">
    <property type="entry name" value="CHROMO DOMAIN-CONTAINING PROTEIN"/>
    <property type="match status" value="1"/>
</dbReference>
<comment type="caution">
    <text evidence="3">The sequence shown here is derived from an EMBL/GenBank/DDBJ whole genome shotgun (WGS) entry which is preliminary data.</text>
</comment>
<dbReference type="CDD" id="cd00024">
    <property type="entry name" value="CD_CSD"/>
    <property type="match status" value="1"/>
</dbReference>
<sequence>MKASIVERFNRTLKINMWKMFTLNGNYKWIDALPRLVAKYNARKHRTIGMKPIDVTPAIADKLLNTVYSNVKITAPTRFKVGDSVRVSKFKTICDKGYTPNWTTEVFKIAKVQKTNPATYVLEDSRGNPIAGGFHEYELHHVANPDVYLMEKVIRKKGDEVYVKWLGLDKSHNSWIHKNNIL</sequence>
<name>A0A0J7MN62_LASNI</name>
<evidence type="ECO:0000313" key="4">
    <source>
        <dbReference type="Proteomes" id="UP000036403"/>
    </source>
</evidence>
<dbReference type="Gene3D" id="3.30.420.10">
    <property type="entry name" value="Ribonuclease H-like superfamily/Ribonuclease H"/>
    <property type="match status" value="1"/>
</dbReference>
<dbReference type="InterPro" id="IPR000953">
    <property type="entry name" value="Chromo/chromo_shadow_dom"/>
</dbReference>
<evidence type="ECO:0000259" key="1">
    <source>
        <dbReference type="PROSITE" id="PS50013"/>
    </source>
</evidence>
<evidence type="ECO:0008006" key="5">
    <source>
        <dbReference type="Google" id="ProtNLM"/>
    </source>
</evidence>